<dbReference type="InterPro" id="IPR037480">
    <property type="entry name" value="YihR-like"/>
</dbReference>
<keyword evidence="2" id="KW-1185">Reference proteome</keyword>
<dbReference type="Proteomes" id="UP001229651">
    <property type="component" value="Unassembled WGS sequence"/>
</dbReference>
<evidence type="ECO:0000313" key="1">
    <source>
        <dbReference type="EMBL" id="MDQ0382918.1"/>
    </source>
</evidence>
<name>A0ABU0F5X4_9PSEU</name>
<dbReference type="RefSeq" id="WP_306998498.1">
    <property type="nucleotide sequence ID" value="NZ_JAUSUT010000001.1"/>
</dbReference>
<comment type="caution">
    <text evidence="1">The sequence shown here is derived from an EMBL/GenBank/DDBJ whole genome shotgun (WGS) entry which is preliminary data.</text>
</comment>
<dbReference type="CDD" id="cd09022">
    <property type="entry name" value="Aldose_epim_Ec_YihR"/>
    <property type="match status" value="1"/>
</dbReference>
<gene>
    <name evidence="1" type="ORF">FB470_006912</name>
</gene>
<accession>A0ABU0F5X4</accession>
<proteinExistence type="predicted"/>
<protein>
    <submittedName>
        <fullName evidence="1">Aldose 1-epimerase</fullName>
        <ecNumber evidence="1">5.1.3.3</ecNumber>
    </submittedName>
</protein>
<dbReference type="SUPFAM" id="SSF74650">
    <property type="entry name" value="Galactose mutarotase-like"/>
    <property type="match status" value="1"/>
</dbReference>
<keyword evidence="1" id="KW-0413">Isomerase</keyword>
<sequence>MSLAPSGQQYPIAHGQHHAVIVEVGGGIRKYSAGERPVLEPYAETGMADGAHGTPLIPWPNRLGDGRYRFDGVDHQVPLTEPAKGNAIHGLLRWRPWQAEDLRGDRVTMRTRLHPRPGYPFCLDLSIRYQLTADGLSVTTTATNVGDHAAPYGYGQHPYLSPGPGRIDDAVLTFAAGTRIATDPDRQLPTGTEAVTGGAYDFSSGRAIGDLEIDYAFADLARDEAGLAWVRLGGNDGATSELWVDETCRYVELYTGDGLRPGRRRTGLGVEPMTCPPDAFRSGDHVVRLEPGDRVTTRWGAKLT</sequence>
<organism evidence="1 2">
    <name type="scientific">Amycolatopsis thermophila</name>
    <dbReference type="NCBI Taxonomy" id="206084"/>
    <lineage>
        <taxon>Bacteria</taxon>
        <taxon>Bacillati</taxon>
        <taxon>Actinomycetota</taxon>
        <taxon>Actinomycetes</taxon>
        <taxon>Pseudonocardiales</taxon>
        <taxon>Pseudonocardiaceae</taxon>
        <taxon>Amycolatopsis</taxon>
    </lineage>
</organism>
<dbReference type="PANTHER" id="PTHR10091">
    <property type="entry name" value="ALDOSE-1-EPIMERASE"/>
    <property type="match status" value="1"/>
</dbReference>
<dbReference type="EMBL" id="JAUSUT010000001">
    <property type="protein sequence ID" value="MDQ0382918.1"/>
    <property type="molecule type" value="Genomic_DNA"/>
</dbReference>
<dbReference type="PANTHER" id="PTHR10091:SF0">
    <property type="entry name" value="GALACTOSE MUTAROTASE"/>
    <property type="match status" value="1"/>
</dbReference>
<dbReference type="Gene3D" id="2.70.98.10">
    <property type="match status" value="1"/>
</dbReference>
<evidence type="ECO:0000313" key="2">
    <source>
        <dbReference type="Proteomes" id="UP001229651"/>
    </source>
</evidence>
<dbReference type="InterPro" id="IPR014718">
    <property type="entry name" value="GH-type_carb-bd"/>
</dbReference>
<dbReference type="InterPro" id="IPR011013">
    <property type="entry name" value="Gal_mutarotase_sf_dom"/>
</dbReference>
<dbReference type="Pfam" id="PF01263">
    <property type="entry name" value="Aldose_epim"/>
    <property type="match status" value="1"/>
</dbReference>
<reference evidence="1 2" key="1">
    <citation type="submission" date="2023-07" db="EMBL/GenBank/DDBJ databases">
        <title>Sequencing the genomes of 1000 actinobacteria strains.</title>
        <authorList>
            <person name="Klenk H.-P."/>
        </authorList>
    </citation>
    <scope>NUCLEOTIDE SEQUENCE [LARGE SCALE GENOMIC DNA]</scope>
    <source>
        <strain evidence="1 2">DSM 45805</strain>
    </source>
</reference>
<dbReference type="EC" id="5.1.3.3" evidence="1"/>
<dbReference type="InterPro" id="IPR008183">
    <property type="entry name" value="Aldose_1/G6P_1-epimerase"/>
</dbReference>
<dbReference type="GO" id="GO:0004034">
    <property type="term" value="F:aldose 1-epimerase activity"/>
    <property type="evidence" value="ECO:0007669"/>
    <property type="project" value="UniProtKB-EC"/>
</dbReference>